<dbReference type="Pfam" id="PF00440">
    <property type="entry name" value="TetR_N"/>
    <property type="match status" value="1"/>
</dbReference>
<evidence type="ECO:0000256" key="2">
    <source>
        <dbReference type="PROSITE-ProRule" id="PRU00335"/>
    </source>
</evidence>
<organism evidence="4 5">
    <name type="scientific">Acinetobacter venetianus</name>
    <dbReference type="NCBI Taxonomy" id="52133"/>
    <lineage>
        <taxon>Bacteria</taxon>
        <taxon>Pseudomonadati</taxon>
        <taxon>Pseudomonadota</taxon>
        <taxon>Gammaproteobacteria</taxon>
        <taxon>Moraxellales</taxon>
        <taxon>Moraxellaceae</taxon>
        <taxon>Acinetobacter</taxon>
    </lineage>
</organism>
<dbReference type="EMBL" id="JRUE01000183">
    <property type="protein sequence ID" value="KXZ67594.1"/>
    <property type="molecule type" value="Genomic_DNA"/>
</dbReference>
<accession>A0A150HMZ5</accession>
<dbReference type="Proteomes" id="UP000075680">
    <property type="component" value="Unassembled WGS sequence"/>
</dbReference>
<dbReference type="PANTHER" id="PTHR30055">
    <property type="entry name" value="HTH-TYPE TRANSCRIPTIONAL REGULATOR RUTR"/>
    <property type="match status" value="1"/>
</dbReference>
<evidence type="ECO:0000256" key="1">
    <source>
        <dbReference type="ARBA" id="ARBA00023125"/>
    </source>
</evidence>
<sequence length="198" mass="21837">MVGKRLTKEQRRQQLLQVARSIIRTEGVEALTLGYLAQQAGITKPIAYRHFIDKEGLLIAIYEEFSDKQKQDLSTSLKQNTGGLDSTIHVFCHACLQFHIATGPEVGLVVAALSGTDILQSFLAACQQEFIEIFKKSIHPFIVLEGREGEAIILAIAGLIETICVATSKNVVDVETAQRVMKNSTLLILNDYLNHTTA</sequence>
<dbReference type="PROSITE" id="PS50977">
    <property type="entry name" value="HTH_TETR_2"/>
    <property type="match status" value="1"/>
</dbReference>
<keyword evidence="1 2" id="KW-0238">DNA-binding</keyword>
<name>A0A150HMZ5_9GAMM</name>
<dbReference type="SUPFAM" id="SSF46689">
    <property type="entry name" value="Homeodomain-like"/>
    <property type="match status" value="1"/>
</dbReference>
<evidence type="ECO:0000313" key="4">
    <source>
        <dbReference type="EMBL" id="KXZ67594.1"/>
    </source>
</evidence>
<evidence type="ECO:0000313" key="5">
    <source>
        <dbReference type="Proteomes" id="UP000075680"/>
    </source>
</evidence>
<dbReference type="AlphaFoldDB" id="A0A150HMZ5"/>
<comment type="caution">
    <text evidence="4">The sequence shown here is derived from an EMBL/GenBank/DDBJ whole genome shotgun (WGS) entry which is preliminary data.</text>
</comment>
<dbReference type="PRINTS" id="PR00455">
    <property type="entry name" value="HTHTETR"/>
</dbReference>
<dbReference type="InterPro" id="IPR050109">
    <property type="entry name" value="HTH-type_TetR-like_transc_reg"/>
</dbReference>
<proteinExistence type="predicted"/>
<dbReference type="GO" id="GO:0003700">
    <property type="term" value="F:DNA-binding transcription factor activity"/>
    <property type="evidence" value="ECO:0007669"/>
    <property type="project" value="TreeGrafter"/>
</dbReference>
<dbReference type="PANTHER" id="PTHR30055:SF223">
    <property type="entry name" value="HTH-TYPE TRANSCRIPTIONAL REGULATOR UIDR"/>
    <property type="match status" value="1"/>
</dbReference>
<dbReference type="PROSITE" id="PS01081">
    <property type="entry name" value="HTH_TETR_1"/>
    <property type="match status" value="1"/>
</dbReference>
<evidence type="ECO:0000259" key="3">
    <source>
        <dbReference type="PROSITE" id="PS50977"/>
    </source>
</evidence>
<dbReference type="InterPro" id="IPR023772">
    <property type="entry name" value="DNA-bd_HTH_TetR-type_CS"/>
</dbReference>
<dbReference type="InterPro" id="IPR009057">
    <property type="entry name" value="Homeodomain-like_sf"/>
</dbReference>
<dbReference type="Gene3D" id="1.10.357.10">
    <property type="entry name" value="Tetracycline Repressor, domain 2"/>
    <property type="match status" value="1"/>
</dbReference>
<feature type="DNA-binding region" description="H-T-H motif" evidence="2">
    <location>
        <begin position="32"/>
        <end position="51"/>
    </location>
</feature>
<gene>
    <name evidence="4" type="primary">betI_2</name>
    <name evidence="4" type="ORF">AVENLUH5627_02087</name>
</gene>
<dbReference type="PATRIC" id="fig|52133.18.peg.2161"/>
<dbReference type="GO" id="GO:0000976">
    <property type="term" value="F:transcription cis-regulatory region binding"/>
    <property type="evidence" value="ECO:0007669"/>
    <property type="project" value="TreeGrafter"/>
</dbReference>
<reference evidence="4 5" key="1">
    <citation type="journal article" date="2016" name="Sci. Rep.">
        <title>Genomic and phenotypic characterization of the species Acinetobacter venetianus.</title>
        <authorList>
            <person name="Fondi M."/>
            <person name="Maida I."/>
            <person name="Perrin E."/>
            <person name="Orlandini V."/>
            <person name="La Torre L."/>
            <person name="Bosi E."/>
            <person name="Negroni A."/>
            <person name="Zanaroli G."/>
            <person name="Fava F."/>
            <person name="Decorosi F."/>
            <person name="Giovannetti L."/>
            <person name="Viti C."/>
            <person name="Vaneechoutte M."/>
            <person name="Dijkshoorn L."/>
            <person name="Fani R."/>
        </authorList>
    </citation>
    <scope>NUCLEOTIDE SEQUENCE [LARGE SCALE GENOMIC DNA]</scope>
    <source>
        <strain evidence="4 5">LUH5627</strain>
    </source>
</reference>
<protein>
    <submittedName>
        <fullName evidence="4">HTH-type transcriptional regulator BetI</fullName>
    </submittedName>
</protein>
<dbReference type="RefSeq" id="WP_061519003.1">
    <property type="nucleotide sequence ID" value="NZ_JRUE01000183.1"/>
</dbReference>
<feature type="domain" description="HTH tetR-type" evidence="3">
    <location>
        <begin position="9"/>
        <end position="69"/>
    </location>
</feature>
<dbReference type="InterPro" id="IPR001647">
    <property type="entry name" value="HTH_TetR"/>
</dbReference>